<reference evidence="17 18" key="1">
    <citation type="journal article" date="2010" name="Stand. Genomic Sci.">
        <title>Complete genome sequence of Segniliparus rotundus type strain (CDC 1076).</title>
        <authorList>
            <person name="Sikorski J."/>
            <person name="Lapidus A."/>
            <person name="Copeland A."/>
            <person name="Misra M."/>
            <person name="Glavina Del Rio T."/>
            <person name="Nolan M."/>
            <person name="Lucas S."/>
            <person name="Chen F."/>
            <person name="Tice H."/>
            <person name="Cheng J.F."/>
            <person name="Jando M."/>
            <person name="Schneider S."/>
            <person name="Bruce D."/>
            <person name="Goodwin L."/>
            <person name="Pitluck S."/>
            <person name="Liolios K."/>
            <person name="Mikhailova N."/>
            <person name="Pati A."/>
            <person name="Ivanova N."/>
            <person name="Mavromatis K."/>
            <person name="Chen A."/>
            <person name="Palaniappan K."/>
            <person name="Chertkov O."/>
            <person name="Land M."/>
            <person name="Hauser L."/>
            <person name="Chang Y.J."/>
            <person name="Jeffries C.D."/>
            <person name="Brettin T."/>
            <person name="Detter J.C."/>
            <person name="Han C."/>
            <person name="Rohde M."/>
            <person name="Goker M."/>
            <person name="Bristow J."/>
            <person name="Eisen J.A."/>
            <person name="Markowitz V."/>
            <person name="Hugenholtz P."/>
            <person name="Kyrpides N.C."/>
            <person name="Klenk H.P."/>
        </authorList>
    </citation>
    <scope>NUCLEOTIDE SEQUENCE [LARGE SCALE GENOMIC DNA]</scope>
    <source>
        <strain evidence="18">ATCC BAA-972 / CDC 1076 / CIP 108378 / DSM 44985 / JCM 13578</strain>
    </source>
</reference>
<dbReference type="InterPro" id="IPR001128">
    <property type="entry name" value="Cyt_P450"/>
</dbReference>
<evidence type="ECO:0000256" key="10">
    <source>
        <dbReference type="ARBA" id="ARBA00022827"/>
    </source>
</evidence>
<feature type="binding site" description="axial binding residue" evidence="15">
    <location>
        <position position="418"/>
    </location>
    <ligand>
        <name>heme</name>
        <dbReference type="ChEBI" id="CHEBI:30413"/>
    </ligand>
    <ligandPart>
        <name>Fe</name>
        <dbReference type="ChEBI" id="CHEBI:18248"/>
    </ligandPart>
</feature>
<evidence type="ECO:0000256" key="9">
    <source>
        <dbReference type="ARBA" id="ARBA00022723"/>
    </source>
</evidence>
<dbReference type="GO" id="GO:0005506">
    <property type="term" value="F:iron ion binding"/>
    <property type="evidence" value="ECO:0007669"/>
    <property type="project" value="InterPro"/>
</dbReference>
<dbReference type="Proteomes" id="UP000002247">
    <property type="component" value="Chromosome"/>
</dbReference>
<evidence type="ECO:0000256" key="11">
    <source>
        <dbReference type="ARBA" id="ARBA00022857"/>
    </source>
</evidence>
<keyword evidence="12 16" id="KW-0560">Oxidoreductase</keyword>
<dbReference type="PANTHER" id="PTHR24291:SF50">
    <property type="entry name" value="BIFUNCTIONAL ALBAFLAVENONE MONOOXYGENASE_TERPENE SYNTHASE"/>
    <property type="match status" value="1"/>
</dbReference>
<dbReference type="eggNOG" id="COG2124">
    <property type="taxonomic scope" value="Bacteria"/>
</dbReference>
<dbReference type="PANTHER" id="PTHR24291">
    <property type="entry name" value="CYTOCHROME P450 FAMILY 4"/>
    <property type="match status" value="1"/>
</dbReference>
<dbReference type="OrthoDB" id="7376058at2"/>
<accession>D6ZBF1</accession>
<dbReference type="SUPFAM" id="SSF48264">
    <property type="entry name" value="Cytochrome P450"/>
    <property type="match status" value="1"/>
</dbReference>
<comment type="cofactor">
    <cofactor evidence="2">
        <name>FAD</name>
        <dbReference type="ChEBI" id="CHEBI:57692"/>
    </cofactor>
</comment>
<evidence type="ECO:0000256" key="12">
    <source>
        <dbReference type="ARBA" id="ARBA00023002"/>
    </source>
</evidence>
<evidence type="ECO:0000256" key="6">
    <source>
        <dbReference type="ARBA" id="ARBA00022617"/>
    </source>
</evidence>
<organism evidence="17 18">
    <name type="scientific">Segniliparus rotundus (strain ATCC BAA-972 / CDC 1076 / CIP 108378 / DSM 44985 / JCM 13578)</name>
    <dbReference type="NCBI Taxonomy" id="640132"/>
    <lineage>
        <taxon>Bacteria</taxon>
        <taxon>Bacillati</taxon>
        <taxon>Actinomycetota</taxon>
        <taxon>Actinomycetes</taxon>
        <taxon>Mycobacteriales</taxon>
        <taxon>Segniliparaceae</taxon>
        <taxon>Segniliparus</taxon>
    </lineage>
</organism>
<comment type="cofactor">
    <cofactor evidence="15">
        <name>heme</name>
        <dbReference type="ChEBI" id="CHEBI:30413"/>
    </cofactor>
</comment>
<evidence type="ECO:0000256" key="13">
    <source>
        <dbReference type="ARBA" id="ARBA00023004"/>
    </source>
</evidence>
<protein>
    <submittedName>
        <fullName evidence="17">Cytochrome P450</fullName>
    </submittedName>
</protein>
<dbReference type="PRINTS" id="PR00385">
    <property type="entry name" value="P450"/>
</dbReference>
<dbReference type="Gene3D" id="1.10.630.10">
    <property type="entry name" value="Cytochrome P450"/>
    <property type="match status" value="1"/>
</dbReference>
<evidence type="ECO:0000313" key="18">
    <source>
        <dbReference type="Proteomes" id="UP000002247"/>
    </source>
</evidence>
<dbReference type="EMBL" id="CP001958">
    <property type="protein sequence ID" value="ADG98903.1"/>
    <property type="molecule type" value="Genomic_DNA"/>
</dbReference>
<dbReference type="RefSeq" id="WP_013139353.1">
    <property type="nucleotide sequence ID" value="NC_014168.1"/>
</dbReference>
<keyword evidence="13 15" id="KW-0408">Iron</keyword>
<dbReference type="GO" id="GO:0020037">
    <property type="term" value="F:heme binding"/>
    <property type="evidence" value="ECO:0007669"/>
    <property type="project" value="InterPro"/>
</dbReference>
<proteinExistence type="inferred from homology"/>
<dbReference type="Pfam" id="PF00067">
    <property type="entry name" value="p450"/>
    <property type="match status" value="1"/>
</dbReference>
<dbReference type="GO" id="GO:0004497">
    <property type="term" value="F:monooxygenase activity"/>
    <property type="evidence" value="ECO:0007669"/>
    <property type="project" value="UniProtKB-KW"/>
</dbReference>
<dbReference type="AlphaFoldDB" id="D6ZBF1"/>
<dbReference type="PRINTS" id="PR00463">
    <property type="entry name" value="EP450I"/>
</dbReference>
<keyword evidence="8" id="KW-0288">FMN</keyword>
<dbReference type="FunFam" id="1.10.630.10:FF:000040">
    <property type="entry name" value="Bifunctional cytochrome P450/NADPH--P450 reductase"/>
    <property type="match status" value="1"/>
</dbReference>
<evidence type="ECO:0000256" key="2">
    <source>
        <dbReference type="ARBA" id="ARBA00001974"/>
    </source>
</evidence>
<keyword evidence="6 15" id="KW-0349">Heme</keyword>
<dbReference type="STRING" id="640132.Srot_2462"/>
<comment type="similarity">
    <text evidence="3">In the N-terminal section; belongs to the cytochrome P450 family.</text>
</comment>
<keyword evidence="7" id="KW-0285">Flavoprotein</keyword>
<keyword evidence="5" id="KW-0813">Transport</keyword>
<gene>
    <name evidence="17" type="ordered locus">Srot_2462</name>
</gene>
<evidence type="ECO:0000256" key="1">
    <source>
        <dbReference type="ARBA" id="ARBA00001917"/>
    </source>
</evidence>
<keyword evidence="10" id="KW-0274">FAD</keyword>
<evidence type="ECO:0000256" key="3">
    <source>
        <dbReference type="ARBA" id="ARBA00010018"/>
    </source>
</evidence>
<evidence type="ECO:0000256" key="5">
    <source>
        <dbReference type="ARBA" id="ARBA00022448"/>
    </source>
</evidence>
<evidence type="ECO:0000256" key="16">
    <source>
        <dbReference type="RuleBase" id="RU000461"/>
    </source>
</evidence>
<dbReference type="InterPro" id="IPR002401">
    <property type="entry name" value="Cyt_P450_E_grp-I"/>
</dbReference>
<dbReference type="InterPro" id="IPR036396">
    <property type="entry name" value="Cyt_P450_sf"/>
</dbReference>
<evidence type="ECO:0000256" key="4">
    <source>
        <dbReference type="ARBA" id="ARBA00010617"/>
    </source>
</evidence>
<keyword evidence="14 16" id="KW-0503">Monooxygenase</keyword>
<dbReference type="GO" id="GO:0016705">
    <property type="term" value="F:oxidoreductase activity, acting on paired donors, with incorporation or reduction of molecular oxygen"/>
    <property type="evidence" value="ECO:0007669"/>
    <property type="project" value="InterPro"/>
</dbReference>
<dbReference type="InterPro" id="IPR017972">
    <property type="entry name" value="Cyt_P450_CS"/>
</dbReference>
<evidence type="ECO:0000313" key="17">
    <source>
        <dbReference type="EMBL" id="ADG98903.1"/>
    </source>
</evidence>
<keyword evidence="11" id="KW-0521">NADP</keyword>
<evidence type="ECO:0000256" key="7">
    <source>
        <dbReference type="ARBA" id="ARBA00022630"/>
    </source>
</evidence>
<dbReference type="HOGENOM" id="CLU_001570_5_4_11"/>
<name>D6ZBF1_SEGRD</name>
<dbReference type="InterPro" id="IPR050196">
    <property type="entry name" value="Cytochrome_P450_Monoox"/>
</dbReference>
<comment type="similarity">
    <text evidence="4 16">Belongs to the cytochrome P450 family.</text>
</comment>
<keyword evidence="9 15" id="KW-0479">Metal-binding</keyword>
<dbReference type="KEGG" id="srt:Srot_2462"/>
<comment type="cofactor">
    <cofactor evidence="1">
        <name>FMN</name>
        <dbReference type="ChEBI" id="CHEBI:58210"/>
    </cofactor>
</comment>
<dbReference type="CDD" id="cd11068">
    <property type="entry name" value="CYP120A1"/>
    <property type="match status" value="1"/>
</dbReference>
<sequence length="471" mass="53276">MTDPIAAEKPTRAGLPHPRFRLPLLGDLLRLDLAKPTQSLVPLSHEAGPVFEQVFFGFPLRVVAGAREIEEVNNEEAWEKHVGPALHKLRPMAGDGLFTAYNREPNWQKAHNVLMPAFSRSAMVNYHASIRGAVEELVEVWAEDARSGAWVDVVDSMNKLTLEVISRAGFGHSFNLLSSREESPLIAAIVRELTYAQRRTDVLPWFERMFLRKREHQHQADMTLAKRTVDDIVGERRRNPHESPTDILDLMLTAVDPETGEQLDDANIRNQILTFLIAGSETSANAVSFALHHLAEQPELARQAQAEVEARWPGRDFPDIGYEDVAKLRYLRRVTDETLRLWPVAPGYFRRARKDTTVGGHAFKQKDWVFVLLIGAHRDPASWGADADRFNPDRFSPENIRSLPPRIYKPFGTGPRACIGRQFALHEIILTLAAILHQFDLEPDPGYTITATEHPTLKPAGLRLRLHTRSR</sequence>
<evidence type="ECO:0000256" key="15">
    <source>
        <dbReference type="PIRSR" id="PIRSR602401-1"/>
    </source>
</evidence>
<dbReference type="PROSITE" id="PS00086">
    <property type="entry name" value="CYTOCHROME_P450"/>
    <property type="match status" value="1"/>
</dbReference>
<keyword evidence="18" id="KW-1185">Reference proteome</keyword>
<evidence type="ECO:0000256" key="8">
    <source>
        <dbReference type="ARBA" id="ARBA00022643"/>
    </source>
</evidence>
<evidence type="ECO:0000256" key="14">
    <source>
        <dbReference type="ARBA" id="ARBA00023033"/>
    </source>
</evidence>